<evidence type="ECO:0000256" key="3">
    <source>
        <dbReference type="ARBA" id="ARBA00022833"/>
    </source>
</evidence>
<dbReference type="PROSITE" id="PS00518">
    <property type="entry name" value="ZF_RING_1"/>
    <property type="match status" value="1"/>
</dbReference>
<dbReference type="InterPro" id="IPR017907">
    <property type="entry name" value="Znf_RING_CS"/>
</dbReference>
<dbReference type="AlphaFoldDB" id="A0A8C3CCX2"/>
<evidence type="ECO:0000256" key="1">
    <source>
        <dbReference type="ARBA" id="ARBA00022723"/>
    </source>
</evidence>
<feature type="domain" description="RING-type" evidence="5">
    <location>
        <begin position="25"/>
        <end position="67"/>
    </location>
</feature>
<keyword evidence="7" id="KW-1185">Reference proteome</keyword>
<organism evidence="6 7">
    <name type="scientific">Cairina moschata</name>
    <name type="common">Muscovy duck</name>
    <dbReference type="NCBI Taxonomy" id="8855"/>
    <lineage>
        <taxon>Eukaryota</taxon>
        <taxon>Metazoa</taxon>
        <taxon>Chordata</taxon>
        <taxon>Craniata</taxon>
        <taxon>Vertebrata</taxon>
        <taxon>Euteleostomi</taxon>
        <taxon>Archelosauria</taxon>
        <taxon>Archosauria</taxon>
        <taxon>Dinosauria</taxon>
        <taxon>Saurischia</taxon>
        <taxon>Theropoda</taxon>
        <taxon>Coelurosauria</taxon>
        <taxon>Aves</taxon>
        <taxon>Neognathae</taxon>
        <taxon>Galloanserae</taxon>
        <taxon>Anseriformes</taxon>
        <taxon>Anatidae</taxon>
        <taxon>Anatinae</taxon>
        <taxon>Cairina</taxon>
    </lineage>
</organism>
<dbReference type="Proteomes" id="UP000694556">
    <property type="component" value="Unassembled WGS sequence"/>
</dbReference>
<dbReference type="PROSITE" id="PS50089">
    <property type="entry name" value="ZF_RING_2"/>
    <property type="match status" value="1"/>
</dbReference>
<keyword evidence="2 4" id="KW-0863">Zinc-finger</keyword>
<dbReference type="Pfam" id="PF15227">
    <property type="entry name" value="zf-C3HC4_4"/>
    <property type="match status" value="1"/>
</dbReference>
<dbReference type="GO" id="GO:0008270">
    <property type="term" value="F:zinc ion binding"/>
    <property type="evidence" value="ECO:0007669"/>
    <property type="project" value="UniProtKB-KW"/>
</dbReference>
<dbReference type="InterPro" id="IPR013083">
    <property type="entry name" value="Znf_RING/FYVE/PHD"/>
</dbReference>
<dbReference type="PANTHER" id="PTHR24103">
    <property type="entry name" value="E3 UBIQUITIN-PROTEIN LIGASE TRIM"/>
    <property type="match status" value="1"/>
</dbReference>
<evidence type="ECO:0000256" key="4">
    <source>
        <dbReference type="PROSITE-ProRule" id="PRU00175"/>
    </source>
</evidence>
<evidence type="ECO:0000259" key="5">
    <source>
        <dbReference type="PROSITE" id="PS50089"/>
    </source>
</evidence>
<dbReference type="Ensembl" id="ENSCMMT00000019835.1">
    <property type="protein sequence ID" value="ENSCMMP00000018067.1"/>
    <property type="gene ID" value="ENSCMMG00000011419.1"/>
</dbReference>
<sequence>MSPIGFLLGLPYGNLGPTLRVEASCSVCLGYLRDPVLLECGHNFCRSCITRWWAELARDLFPCPVCRKTSRRRALRPNRQLANMVEAARQLRGPKRKAENPESCCPLHGQALRRFCRDDQAPACLACEISRVLGLLEGFWGGYQGVWGGYEGFWGC</sequence>
<reference evidence="6" key="2">
    <citation type="submission" date="2025-09" db="UniProtKB">
        <authorList>
            <consortium name="Ensembl"/>
        </authorList>
    </citation>
    <scope>IDENTIFICATION</scope>
</reference>
<keyword evidence="1" id="KW-0479">Metal-binding</keyword>
<dbReference type="Gene3D" id="3.30.160.60">
    <property type="entry name" value="Classic Zinc Finger"/>
    <property type="match status" value="1"/>
</dbReference>
<name>A0A8C3CCX2_CAIMO</name>
<dbReference type="SUPFAM" id="SSF57845">
    <property type="entry name" value="B-box zinc-binding domain"/>
    <property type="match status" value="1"/>
</dbReference>
<accession>A0A8C3CCX2</accession>
<dbReference type="SUPFAM" id="SSF57850">
    <property type="entry name" value="RING/U-box"/>
    <property type="match status" value="1"/>
</dbReference>
<protein>
    <recommendedName>
        <fullName evidence="5">RING-type domain-containing protein</fullName>
    </recommendedName>
</protein>
<keyword evidence="3" id="KW-0862">Zinc</keyword>
<evidence type="ECO:0000256" key="2">
    <source>
        <dbReference type="ARBA" id="ARBA00022771"/>
    </source>
</evidence>
<dbReference type="SMART" id="SM00184">
    <property type="entry name" value="RING"/>
    <property type="match status" value="1"/>
</dbReference>
<dbReference type="InterPro" id="IPR050143">
    <property type="entry name" value="TRIM/RBCC"/>
</dbReference>
<dbReference type="InterPro" id="IPR001841">
    <property type="entry name" value="Znf_RING"/>
</dbReference>
<evidence type="ECO:0000313" key="6">
    <source>
        <dbReference type="Ensembl" id="ENSCMMP00000018067.1"/>
    </source>
</evidence>
<evidence type="ECO:0000313" key="7">
    <source>
        <dbReference type="Proteomes" id="UP000694556"/>
    </source>
</evidence>
<reference evidence="6" key="1">
    <citation type="submission" date="2025-08" db="UniProtKB">
        <authorList>
            <consortium name="Ensembl"/>
        </authorList>
    </citation>
    <scope>IDENTIFICATION</scope>
</reference>
<dbReference type="Gene3D" id="3.30.40.10">
    <property type="entry name" value="Zinc/RING finger domain, C3HC4 (zinc finger)"/>
    <property type="match status" value="1"/>
</dbReference>
<proteinExistence type="predicted"/>